<keyword evidence="1" id="KW-0238">DNA-binding</keyword>
<dbReference type="SUPFAM" id="SSF89447">
    <property type="entry name" value="AbrB/MazE/MraZ-like"/>
    <property type="match status" value="1"/>
</dbReference>
<dbReference type="AlphaFoldDB" id="A0A1X7DP03"/>
<dbReference type="Gene3D" id="2.10.260.10">
    <property type="match status" value="1"/>
</dbReference>
<gene>
    <name evidence="3" type="ORF">SAMN02982989_5651</name>
</gene>
<reference evidence="4" key="1">
    <citation type="submission" date="2017-04" db="EMBL/GenBank/DDBJ databases">
        <authorList>
            <person name="Varghese N."/>
            <person name="Submissions S."/>
        </authorList>
    </citation>
    <scope>NUCLEOTIDE SEQUENCE [LARGE SCALE GENOMIC DNA]</scope>
    <source>
        <strain evidence="4">B4P</strain>
    </source>
</reference>
<evidence type="ECO:0000313" key="3">
    <source>
        <dbReference type="EMBL" id="SMF18920.1"/>
    </source>
</evidence>
<sequence>MSTTVTAKGQVTIPKAVRNLLGIVPGTQIEFERADDGNVIIKRADGKKPTGRFAKFRGHAGPGMNTDELMNLLRGDD</sequence>
<dbReference type="PROSITE" id="PS51740">
    <property type="entry name" value="SPOVT_ABRB"/>
    <property type="match status" value="1"/>
</dbReference>
<dbReference type="InterPro" id="IPR037914">
    <property type="entry name" value="SpoVT-AbrB_sf"/>
</dbReference>
<dbReference type="Pfam" id="PF04014">
    <property type="entry name" value="MazE_antitoxin"/>
    <property type="match status" value="1"/>
</dbReference>
<dbReference type="NCBIfam" id="TIGR01439">
    <property type="entry name" value="lp_hng_hel_AbrB"/>
    <property type="match status" value="1"/>
</dbReference>
<dbReference type="GO" id="GO:0003677">
    <property type="term" value="F:DNA binding"/>
    <property type="evidence" value="ECO:0007669"/>
    <property type="project" value="UniProtKB-UniRule"/>
</dbReference>
<name>A0A1X7DP03_9HYPH</name>
<dbReference type="OrthoDB" id="9809003at2"/>
<dbReference type="STRING" id="464029.SAMN02982989_5651"/>
<dbReference type="EMBL" id="FXAF01000003">
    <property type="protein sequence ID" value="SMF18920.1"/>
    <property type="molecule type" value="Genomic_DNA"/>
</dbReference>
<dbReference type="InterPro" id="IPR007159">
    <property type="entry name" value="SpoVT-AbrB_dom"/>
</dbReference>
<dbReference type="Proteomes" id="UP000192903">
    <property type="component" value="Unassembled WGS sequence"/>
</dbReference>
<accession>A0A1X7DP03</accession>
<proteinExistence type="predicted"/>
<protein>
    <submittedName>
        <fullName evidence="3">Looped-hinge helix DNA binding domain-containing protein, AbrB family</fullName>
    </submittedName>
</protein>
<evidence type="ECO:0000313" key="4">
    <source>
        <dbReference type="Proteomes" id="UP000192903"/>
    </source>
</evidence>
<organism evidence="3 4">
    <name type="scientific">Xaviernesmea oryzae</name>
    <dbReference type="NCBI Taxonomy" id="464029"/>
    <lineage>
        <taxon>Bacteria</taxon>
        <taxon>Pseudomonadati</taxon>
        <taxon>Pseudomonadota</taxon>
        <taxon>Alphaproteobacteria</taxon>
        <taxon>Hyphomicrobiales</taxon>
        <taxon>Rhizobiaceae</taxon>
        <taxon>Rhizobium/Agrobacterium group</taxon>
        <taxon>Xaviernesmea</taxon>
    </lineage>
</organism>
<feature type="domain" description="SpoVT-AbrB" evidence="2">
    <location>
        <begin position="1"/>
        <end position="46"/>
    </location>
</feature>
<dbReference type="RefSeq" id="WP_085421035.1">
    <property type="nucleotide sequence ID" value="NZ_FXAF01000003.1"/>
</dbReference>
<keyword evidence="4" id="KW-1185">Reference proteome</keyword>
<evidence type="ECO:0000259" key="2">
    <source>
        <dbReference type="PROSITE" id="PS51740"/>
    </source>
</evidence>
<evidence type="ECO:0000256" key="1">
    <source>
        <dbReference type="PROSITE-ProRule" id="PRU01076"/>
    </source>
</evidence>
<dbReference type="SMART" id="SM00966">
    <property type="entry name" value="SpoVT_AbrB"/>
    <property type="match status" value="1"/>
</dbReference>